<dbReference type="InterPro" id="IPR013563">
    <property type="entry name" value="Oligopep_ABC_C"/>
</dbReference>
<dbReference type="NCBIfam" id="TIGR01727">
    <property type="entry name" value="oligo_HPY"/>
    <property type="match status" value="2"/>
</dbReference>
<dbReference type="GO" id="GO:0005524">
    <property type="term" value="F:ATP binding"/>
    <property type="evidence" value="ECO:0007669"/>
    <property type="project" value="UniProtKB-KW"/>
</dbReference>
<keyword evidence="8" id="KW-1185">Reference proteome</keyword>
<feature type="domain" description="ABC transporter" evidence="6">
    <location>
        <begin position="389"/>
        <end position="640"/>
    </location>
</feature>
<evidence type="ECO:0000256" key="2">
    <source>
        <dbReference type="ARBA" id="ARBA00005417"/>
    </source>
</evidence>
<dbReference type="InterPro" id="IPR017871">
    <property type="entry name" value="ABC_transporter-like_CS"/>
</dbReference>
<proteinExistence type="inferred from homology"/>
<sequence>MGCAPCWTPATREDTDLMTALVPLSAAASPDPTPASATASAAALLEVRNLTINYASPRGTLRAASDVSFAIRPGEVMGLVGESGSGKSTVAMAILDLLGEAGRIDGGEILFEGTDLRRLSAAHRRRLRGDRIAAVFQDPFTSLNPALTVGRQIAEPLVQHKGFTARQAAPRVEELLAEVGIREPRRIAQSYPHQLSGGMQQRVLIATALGCDPKLLILDEPTTALDVTVEARIIELLAGLCESHHLSALFVSHNLGIVNRICNSVCVLYGSEVVETGRTRDVLARPVHPYTKGLVAALPRITTDRRHRLSSIPGTVSKLSGASESCVFAPRCPFAEETCRRLPQALRGDAAGNSVRCWKAEALAGTPWPEESTASRPQAAPPARSAPLVQVDALRKVFGERRSILPWLRRDGTVAVDDVSFTIQRGEVLGVVGESGSGKSTIGRSLLALIEPTAGTVLFDGADFVKQAKEGDRDLRRRAQLVFQNSAASLNPRKTVGAAMERPLVLAGRQGEAERREMIAALLTRVGLPAAYADRYPHELSGGERQRVNIARALATDPEFVVCDEAVSALDVSVQANILNLLADLRDELGLSYLFITHDIAVVSHIADRVLVIYGGTICEEGPIGRVLRPPYHPYTEALLSAVPRLGGAEDGPEPERILLEDSTAPPGGGGCAFRGRCPRKLGAICDERAPPVQTAADGHRIACHIPLAELAERASVFPELAALH</sequence>
<protein>
    <submittedName>
        <fullName evidence="7">ABC transporter ATP-binding protein</fullName>
    </submittedName>
</protein>
<dbReference type="InterPro" id="IPR050319">
    <property type="entry name" value="ABC_transp_ATP-bind"/>
</dbReference>
<dbReference type="Proteomes" id="UP000654452">
    <property type="component" value="Unassembled WGS sequence"/>
</dbReference>
<feature type="domain" description="ABC transporter" evidence="6">
    <location>
        <begin position="47"/>
        <end position="295"/>
    </location>
</feature>
<keyword evidence="3" id="KW-0813">Transport</keyword>
<dbReference type="PANTHER" id="PTHR43776">
    <property type="entry name" value="TRANSPORT ATP-BINDING PROTEIN"/>
    <property type="match status" value="1"/>
</dbReference>
<dbReference type="PROSITE" id="PS00211">
    <property type="entry name" value="ABC_TRANSPORTER_1"/>
    <property type="match status" value="2"/>
</dbReference>
<organism evidence="7 8">
    <name type="scientific">Azospirillum aestuarii</name>
    <dbReference type="NCBI Taxonomy" id="2802052"/>
    <lineage>
        <taxon>Bacteria</taxon>
        <taxon>Pseudomonadati</taxon>
        <taxon>Pseudomonadota</taxon>
        <taxon>Alphaproteobacteria</taxon>
        <taxon>Rhodospirillales</taxon>
        <taxon>Azospirillaceae</taxon>
        <taxon>Azospirillum</taxon>
    </lineage>
</organism>
<keyword evidence="4" id="KW-0547">Nucleotide-binding</keyword>
<comment type="subcellular location">
    <subcellularLocation>
        <location evidence="1">Cell inner membrane</location>
        <topology evidence="1">Peripheral membrane protein</topology>
    </subcellularLocation>
</comment>
<dbReference type="EMBL" id="JAEPIV010000035">
    <property type="protein sequence ID" value="MBK4722946.1"/>
    <property type="molecule type" value="Genomic_DNA"/>
</dbReference>
<name>A0ABS1I7A1_9PROT</name>
<dbReference type="Pfam" id="PF00005">
    <property type="entry name" value="ABC_tran"/>
    <property type="match status" value="2"/>
</dbReference>
<dbReference type="NCBIfam" id="NF007739">
    <property type="entry name" value="PRK10419.1"/>
    <property type="match status" value="2"/>
</dbReference>
<keyword evidence="5 7" id="KW-0067">ATP-binding</keyword>
<evidence type="ECO:0000256" key="4">
    <source>
        <dbReference type="ARBA" id="ARBA00022741"/>
    </source>
</evidence>
<dbReference type="PANTHER" id="PTHR43776:SF7">
    <property type="entry name" value="D,D-DIPEPTIDE TRANSPORT ATP-BINDING PROTEIN DDPF-RELATED"/>
    <property type="match status" value="1"/>
</dbReference>
<dbReference type="InterPro" id="IPR003593">
    <property type="entry name" value="AAA+_ATPase"/>
</dbReference>
<evidence type="ECO:0000313" key="8">
    <source>
        <dbReference type="Proteomes" id="UP000654452"/>
    </source>
</evidence>
<comment type="caution">
    <text evidence="7">The sequence shown here is derived from an EMBL/GenBank/DDBJ whole genome shotgun (WGS) entry which is preliminary data.</text>
</comment>
<dbReference type="PROSITE" id="PS50893">
    <property type="entry name" value="ABC_TRANSPORTER_2"/>
    <property type="match status" value="2"/>
</dbReference>
<dbReference type="CDD" id="cd03257">
    <property type="entry name" value="ABC_NikE_OppD_transporters"/>
    <property type="match status" value="2"/>
</dbReference>
<dbReference type="InterPro" id="IPR027417">
    <property type="entry name" value="P-loop_NTPase"/>
</dbReference>
<accession>A0ABS1I7A1</accession>
<evidence type="ECO:0000256" key="5">
    <source>
        <dbReference type="ARBA" id="ARBA00022840"/>
    </source>
</evidence>
<gene>
    <name evidence="7" type="ORF">JJL56_29230</name>
</gene>
<dbReference type="SUPFAM" id="SSF52540">
    <property type="entry name" value="P-loop containing nucleoside triphosphate hydrolases"/>
    <property type="match status" value="2"/>
</dbReference>
<dbReference type="Pfam" id="PF08352">
    <property type="entry name" value="oligo_HPY"/>
    <property type="match status" value="2"/>
</dbReference>
<evidence type="ECO:0000313" key="7">
    <source>
        <dbReference type="EMBL" id="MBK4722946.1"/>
    </source>
</evidence>
<evidence type="ECO:0000256" key="3">
    <source>
        <dbReference type="ARBA" id="ARBA00022448"/>
    </source>
</evidence>
<dbReference type="Gene3D" id="3.40.50.300">
    <property type="entry name" value="P-loop containing nucleotide triphosphate hydrolases"/>
    <property type="match status" value="2"/>
</dbReference>
<dbReference type="InterPro" id="IPR003439">
    <property type="entry name" value="ABC_transporter-like_ATP-bd"/>
</dbReference>
<comment type="similarity">
    <text evidence="2">Belongs to the ABC transporter superfamily.</text>
</comment>
<evidence type="ECO:0000259" key="6">
    <source>
        <dbReference type="PROSITE" id="PS50893"/>
    </source>
</evidence>
<dbReference type="NCBIfam" id="NF008453">
    <property type="entry name" value="PRK11308.1"/>
    <property type="match status" value="2"/>
</dbReference>
<dbReference type="SMART" id="SM00382">
    <property type="entry name" value="AAA"/>
    <property type="match status" value="2"/>
</dbReference>
<evidence type="ECO:0000256" key="1">
    <source>
        <dbReference type="ARBA" id="ARBA00004417"/>
    </source>
</evidence>
<reference evidence="7 8" key="1">
    <citation type="submission" date="2021-01" db="EMBL/GenBank/DDBJ databases">
        <title>Azospirillum sp. YIM DDC1 draft genome.</title>
        <authorList>
            <person name="Wang Y.-X."/>
        </authorList>
    </citation>
    <scope>NUCLEOTIDE SEQUENCE [LARGE SCALE GENOMIC DNA]</scope>
    <source>
        <strain evidence="7 8">YIM DDC1</strain>
    </source>
</reference>